<dbReference type="Gene3D" id="3.55.50.30">
    <property type="match status" value="1"/>
</dbReference>
<evidence type="ECO:0000313" key="4">
    <source>
        <dbReference type="EMBL" id="SFE98850.1"/>
    </source>
</evidence>
<dbReference type="Pfam" id="PF16344">
    <property type="entry name" value="FecR_C"/>
    <property type="match status" value="1"/>
</dbReference>
<dbReference type="Proteomes" id="UP000198964">
    <property type="component" value="Unassembled WGS sequence"/>
</dbReference>
<dbReference type="AlphaFoldDB" id="A0A1I2F2V5"/>
<dbReference type="InterPro" id="IPR012373">
    <property type="entry name" value="Ferrdict_sens_TM"/>
</dbReference>
<evidence type="ECO:0000259" key="2">
    <source>
        <dbReference type="Pfam" id="PF04773"/>
    </source>
</evidence>
<dbReference type="Pfam" id="PF04773">
    <property type="entry name" value="FecR"/>
    <property type="match status" value="1"/>
</dbReference>
<accession>A0A1I2F2V5</accession>
<keyword evidence="1" id="KW-1133">Transmembrane helix</keyword>
<dbReference type="Gene3D" id="2.60.120.1440">
    <property type="match status" value="1"/>
</dbReference>
<dbReference type="EMBL" id="FONW01000002">
    <property type="protein sequence ID" value="SFE98850.1"/>
    <property type="molecule type" value="Genomic_DNA"/>
</dbReference>
<reference evidence="4 5" key="1">
    <citation type="submission" date="2016-10" db="EMBL/GenBank/DDBJ databases">
        <authorList>
            <person name="de Groot N.N."/>
        </authorList>
    </citation>
    <scope>NUCLEOTIDE SEQUENCE [LARGE SCALE GENOMIC DNA]</scope>
    <source>
        <strain evidence="4 5">CGMCC 1.9156</strain>
    </source>
</reference>
<dbReference type="STRING" id="655355.SAMN05216283_102315"/>
<evidence type="ECO:0000259" key="3">
    <source>
        <dbReference type="Pfam" id="PF16344"/>
    </source>
</evidence>
<sequence>MKQDEQKIYEKLISDQRFVAWAAGKNDADDYYWEQWRNSHPEYLPVFEEACETVRMFRFSEKNSSPAEVERQWKQAEQRMYAKTRKLTAPNILDWYKRVAAILIFPLTIAALWFFYSQFQLKIEFERVANYHHEHQVQVEAPLGGQLVAELPDGSKAWLNSGSTLNYPAVFSREKREVEMSGEIYFQVAKGNEPFFVKNLGPTIQVHGTEFNVHAYENEELVTVALAEGKISLNGNGQQLELIPGEVVTFNRRSEQLHKQKDDIYPYTCWREGRYIFRNASLGSVLRTLERRYNVSIELRGGEELSQTKYNATISGEPLQQILELLTFTAPLNYEYKKAQMLDDGSFSKAEVVLWKNNNKMVSPKK</sequence>
<protein>
    <submittedName>
        <fullName evidence="4">FecR family protein</fullName>
    </submittedName>
</protein>
<keyword evidence="1" id="KW-0472">Membrane</keyword>
<dbReference type="InterPro" id="IPR006860">
    <property type="entry name" value="FecR"/>
</dbReference>
<dbReference type="RefSeq" id="WP_093918981.1">
    <property type="nucleotide sequence ID" value="NZ_FONW01000002.1"/>
</dbReference>
<dbReference type="GO" id="GO:0016989">
    <property type="term" value="F:sigma factor antagonist activity"/>
    <property type="evidence" value="ECO:0007669"/>
    <property type="project" value="TreeGrafter"/>
</dbReference>
<evidence type="ECO:0000313" key="5">
    <source>
        <dbReference type="Proteomes" id="UP000198964"/>
    </source>
</evidence>
<gene>
    <name evidence="4" type="ORF">SAMN05216283_102315</name>
</gene>
<feature type="domain" description="Protein FecR C-terminal" evidence="3">
    <location>
        <begin position="274"/>
        <end position="338"/>
    </location>
</feature>
<evidence type="ECO:0000256" key="1">
    <source>
        <dbReference type="SAM" id="Phobius"/>
    </source>
</evidence>
<keyword evidence="5" id="KW-1185">Reference proteome</keyword>
<dbReference type="InterPro" id="IPR032508">
    <property type="entry name" value="FecR_C"/>
</dbReference>
<dbReference type="PANTHER" id="PTHR30273:SF2">
    <property type="entry name" value="PROTEIN FECR"/>
    <property type="match status" value="1"/>
</dbReference>
<feature type="domain" description="FecR protein" evidence="2">
    <location>
        <begin position="141"/>
        <end position="231"/>
    </location>
</feature>
<organism evidence="4 5">
    <name type="scientific">Sunxiuqinia elliptica</name>
    <dbReference type="NCBI Taxonomy" id="655355"/>
    <lineage>
        <taxon>Bacteria</taxon>
        <taxon>Pseudomonadati</taxon>
        <taxon>Bacteroidota</taxon>
        <taxon>Bacteroidia</taxon>
        <taxon>Marinilabiliales</taxon>
        <taxon>Prolixibacteraceae</taxon>
        <taxon>Sunxiuqinia</taxon>
    </lineage>
</organism>
<dbReference type="PIRSF" id="PIRSF018266">
    <property type="entry name" value="FecR"/>
    <property type="match status" value="1"/>
</dbReference>
<proteinExistence type="predicted"/>
<name>A0A1I2F2V5_9BACT</name>
<dbReference type="PANTHER" id="PTHR30273">
    <property type="entry name" value="PERIPLASMIC SIGNAL SENSOR AND SIGMA FACTOR ACTIVATOR FECR-RELATED"/>
    <property type="match status" value="1"/>
</dbReference>
<keyword evidence="1" id="KW-0812">Transmembrane</keyword>
<feature type="transmembrane region" description="Helical" evidence="1">
    <location>
        <begin position="95"/>
        <end position="116"/>
    </location>
</feature>